<evidence type="ECO:0000313" key="1">
    <source>
        <dbReference type="EMBL" id="PKI57318.1"/>
    </source>
</evidence>
<dbReference type="PANTHER" id="PTHR47150">
    <property type="entry name" value="OS12G0169200 PROTEIN"/>
    <property type="match status" value="1"/>
</dbReference>
<dbReference type="PANTHER" id="PTHR47150:SF6">
    <property type="entry name" value="OS01G0872900 PROTEIN"/>
    <property type="match status" value="1"/>
</dbReference>
<dbReference type="AlphaFoldDB" id="A0A2I0JM27"/>
<comment type="caution">
    <text evidence="1">The sequence shown here is derived from an EMBL/GenBank/DDBJ whole genome shotgun (WGS) entry which is preliminary data.</text>
</comment>
<gene>
    <name evidence="1" type="ORF">CRG98_022263</name>
</gene>
<keyword evidence="2" id="KW-1185">Reference proteome</keyword>
<dbReference type="Proteomes" id="UP000233551">
    <property type="component" value="Unassembled WGS sequence"/>
</dbReference>
<name>A0A2I0JM27_PUNGR</name>
<reference evidence="1 2" key="1">
    <citation type="submission" date="2017-11" db="EMBL/GenBank/DDBJ databases">
        <title>De-novo sequencing of pomegranate (Punica granatum L.) genome.</title>
        <authorList>
            <person name="Akparov Z."/>
            <person name="Amiraslanov A."/>
            <person name="Hajiyeva S."/>
            <person name="Abbasov M."/>
            <person name="Kaur K."/>
            <person name="Hamwieh A."/>
            <person name="Solovyev V."/>
            <person name="Salamov A."/>
            <person name="Braich B."/>
            <person name="Kosarev P."/>
            <person name="Mahmoud A."/>
            <person name="Hajiyev E."/>
            <person name="Babayeva S."/>
            <person name="Izzatullayeva V."/>
            <person name="Mammadov A."/>
            <person name="Mammadov A."/>
            <person name="Sharifova S."/>
            <person name="Ojaghi J."/>
            <person name="Eynullazada K."/>
            <person name="Bayramov B."/>
            <person name="Abdulazimova A."/>
            <person name="Shahmuradov I."/>
        </authorList>
    </citation>
    <scope>NUCLEOTIDE SEQUENCE [LARGE SCALE GENOMIC DNA]</scope>
    <source>
        <strain evidence="2">cv. AG2017</strain>
        <tissue evidence="1">Leaf</tissue>
    </source>
</reference>
<dbReference type="Pfam" id="PF04827">
    <property type="entry name" value="Plant_tran"/>
    <property type="match status" value="2"/>
</dbReference>
<dbReference type="InterPro" id="IPR006912">
    <property type="entry name" value="Harbinger_derived_prot"/>
</dbReference>
<dbReference type="STRING" id="22663.A0A2I0JM27"/>
<evidence type="ECO:0000313" key="2">
    <source>
        <dbReference type="Proteomes" id="UP000233551"/>
    </source>
</evidence>
<proteinExistence type="predicted"/>
<protein>
    <submittedName>
        <fullName evidence="1">Uncharacterized protein</fullName>
    </submittedName>
</protein>
<organism evidence="1 2">
    <name type="scientific">Punica granatum</name>
    <name type="common">Pomegranate</name>
    <dbReference type="NCBI Taxonomy" id="22663"/>
    <lineage>
        <taxon>Eukaryota</taxon>
        <taxon>Viridiplantae</taxon>
        <taxon>Streptophyta</taxon>
        <taxon>Embryophyta</taxon>
        <taxon>Tracheophyta</taxon>
        <taxon>Spermatophyta</taxon>
        <taxon>Magnoliopsida</taxon>
        <taxon>eudicotyledons</taxon>
        <taxon>Gunneridae</taxon>
        <taxon>Pentapetalae</taxon>
        <taxon>rosids</taxon>
        <taxon>malvids</taxon>
        <taxon>Myrtales</taxon>
        <taxon>Lythraceae</taxon>
        <taxon>Punica</taxon>
    </lineage>
</organism>
<sequence>MEKSLDSNESSKRMKTNTFGVYMTSSTNDADVDFLVCPKGRDASKRKVRKGKSYKGKMAIAADPMEGGAHCQVSGRTSLSPIQKCTAAVRMLAYGVGSDVTDEYLRLVENTANEFLYKFVIDVISVFGPQYLHRFNAKDVQHLPWIGESRVPCMMDNIDFMHWEWKNCPKALHGSILYYTWSQEKLGMIMRVCIVLHNMIVENERYTYNVNFDSRLDYNDCPTDG</sequence>
<accession>A0A2I0JM27</accession>
<dbReference type="EMBL" id="PGOL01001512">
    <property type="protein sequence ID" value="PKI57318.1"/>
    <property type="molecule type" value="Genomic_DNA"/>
</dbReference>